<dbReference type="EMBL" id="CP073910">
    <property type="protein sequence ID" value="QUT08437.1"/>
    <property type="molecule type" value="Genomic_DNA"/>
</dbReference>
<organism evidence="2 3">
    <name type="scientific">Sphingobium phenoxybenzoativorans</name>
    <dbReference type="NCBI Taxonomy" id="1592790"/>
    <lineage>
        <taxon>Bacteria</taxon>
        <taxon>Pseudomonadati</taxon>
        <taxon>Pseudomonadota</taxon>
        <taxon>Alphaproteobacteria</taxon>
        <taxon>Sphingomonadales</taxon>
        <taxon>Sphingomonadaceae</taxon>
        <taxon>Sphingobium</taxon>
    </lineage>
</organism>
<keyword evidence="3" id="KW-1185">Reference proteome</keyword>
<evidence type="ECO:0000256" key="1">
    <source>
        <dbReference type="SAM" id="Phobius"/>
    </source>
</evidence>
<keyword evidence="1" id="KW-1133">Transmembrane helix</keyword>
<sequence length="73" mass="7362">MIFGVRPSSLFTSRWMALLWGVLICLTAVGFVGGGGKGNDGAGGDQTALPTDAAGDPITAQDVAALRNAVEAQ</sequence>
<dbReference type="AlphaFoldDB" id="A0A975KDI2"/>
<name>A0A975KDI2_9SPHN</name>
<dbReference type="KEGG" id="spph:KFK14_23515"/>
<dbReference type="Proteomes" id="UP000681425">
    <property type="component" value="Chromosome"/>
</dbReference>
<dbReference type="RefSeq" id="WP_212611289.1">
    <property type="nucleotide sequence ID" value="NZ_CP073910.1"/>
</dbReference>
<evidence type="ECO:0000313" key="2">
    <source>
        <dbReference type="EMBL" id="QUT08437.1"/>
    </source>
</evidence>
<proteinExistence type="predicted"/>
<reference evidence="2" key="1">
    <citation type="submission" date="2021-04" db="EMBL/GenBank/DDBJ databases">
        <title>Isolation of p-tert-butylphenol degrading bacteria Sphingobium phenoxybenzoativorans Tas13 from active sludge.</title>
        <authorList>
            <person name="Li Y."/>
        </authorList>
    </citation>
    <scope>NUCLEOTIDE SEQUENCE</scope>
    <source>
        <strain evidence="2">Tas13</strain>
    </source>
</reference>
<keyword evidence="1" id="KW-0472">Membrane</keyword>
<accession>A0A975KDI2</accession>
<feature type="transmembrane region" description="Helical" evidence="1">
    <location>
        <begin position="15"/>
        <end position="33"/>
    </location>
</feature>
<evidence type="ECO:0000313" key="3">
    <source>
        <dbReference type="Proteomes" id="UP000681425"/>
    </source>
</evidence>
<protein>
    <submittedName>
        <fullName evidence="2">Uncharacterized protein</fullName>
    </submittedName>
</protein>
<keyword evidence="1" id="KW-0812">Transmembrane</keyword>
<gene>
    <name evidence="2" type="ORF">KFK14_23515</name>
</gene>